<accession>A0A0A2A473</accession>
<dbReference type="Pfam" id="PF13692">
    <property type="entry name" value="Glyco_trans_1_4"/>
    <property type="match status" value="1"/>
</dbReference>
<dbReference type="AlphaFoldDB" id="A0A0A2A473"/>
<protein>
    <submittedName>
        <fullName evidence="1">Glycosyltransferase</fullName>
    </submittedName>
</protein>
<dbReference type="SUPFAM" id="SSF53756">
    <property type="entry name" value="UDP-Glycosyltransferase/glycogen phosphorylase"/>
    <property type="match status" value="1"/>
</dbReference>
<organism evidence="1 2">
    <name type="scientific">Prochlorococcus marinus str. MIT 9201</name>
    <dbReference type="NCBI Taxonomy" id="93057"/>
    <lineage>
        <taxon>Bacteria</taxon>
        <taxon>Bacillati</taxon>
        <taxon>Cyanobacteriota</taxon>
        <taxon>Cyanophyceae</taxon>
        <taxon>Synechococcales</taxon>
        <taxon>Prochlorococcaceae</taxon>
        <taxon>Prochlorococcus</taxon>
    </lineage>
</organism>
<sequence length="383" mass="44286">MNNLYIISTRFPYPIRKGDQVVLDAKIKFLSNKFKLYVITPYPKISIKNINENGNLKFIFYKKDILDKFLGLFNCIIKKYPFHFSLFYSRHANNIVKTILKKNKKRFFNLHLARSAIICFDCLPINLSIDFVDSLKLALKNRSKISFLTEIFLQLEINLSKKIEKYLVDKSYYSTAVSERDASEIDPKVNVVPNGVNKLKLKSFRNSKIIRIVVSGNFSYPPNKECFHNLIRYVENCSHKKQLIIIAVGKNSNLLKIKKYQQSFIKLIGEVDSLSEEIAKCDISAAITNLGTGIQNKCLEAISVGLVVFASKKVIEGLIQPVPEGIILINNQKEFDIAIEKMGDLKKREQIGIKNYNYCNQYYSWEDKFDTFLKRTRNLEKTL</sequence>
<dbReference type="EMBL" id="JNAL01000007">
    <property type="protein sequence ID" value="KGF96677.1"/>
    <property type="molecule type" value="Genomic_DNA"/>
</dbReference>
<dbReference type="OrthoDB" id="9807209at2"/>
<evidence type="ECO:0000313" key="1">
    <source>
        <dbReference type="EMBL" id="KGF96677.1"/>
    </source>
</evidence>
<reference evidence="2" key="1">
    <citation type="journal article" date="2014" name="Sci. Data">
        <title>Genomes of diverse isolates of the marine cyanobacterium Prochlorococcus.</title>
        <authorList>
            <person name="Biller S."/>
            <person name="Berube P."/>
            <person name="Thompson J."/>
            <person name="Kelly L."/>
            <person name="Roggensack S."/>
            <person name="Awad L."/>
            <person name="Roache-Johnson K."/>
            <person name="Ding H."/>
            <person name="Giovannoni S.J."/>
            <person name="Moore L.R."/>
            <person name="Chisholm S.W."/>
        </authorList>
    </citation>
    <scope>NUCLEOTIDE SEQUENCE [LARGE SCALE GENOMIC DNA]</scope>
    <source>
        <strain evidence="2">MIT 9201</strain>
    </source>
</reference>
<evidence type="ECO:0000313" key="2">
    <source>
        <dbReference type="Proteomes" id="UP000030355"/>
    </source>
</evidence>
<dbReference type="STRING" id="93057.EU95_0562"/>
<name>A0A0A2A473_PROMR</name>
<gene>
    <name evidence="1" type="ORF">EU95_0562</name>
</gene>
<dbReference type="eggNOG" id="COG0438">
    <property type="taxonomic scope" value="Bacteria"/>
</dbReference>
<proteinExistence type="predicted"/>
<comment type="caution">
    <text evidence="1">The sequence shown here is derived from an EMBL/GenBank/DDBJ whole genome shotgun (WGS) entry which is preliminary data.</text>
</comment>
<dbReference type="Gene3D" id="3.40.50.2000">
    <property type="entry name" value="Glycogen Phosphorylase B"/>
    <property type="match status" value="2"/>
</dbReference>
<dbReference type="RefSeq" id="WP_032521732.1">
    <property type="nucleotide sequence ID" value="NZ_CP138977.1"/>
</dbReference>
<keyword evidence="1" id="KW-0808">Transferase</keyword>
<dbReference type="Proteomes" id="UP000030355">
    <property type="component" value="Unassembled WGS sequence"/>
</dbReference>
<dbReference type="GO" id="GO:0016740">
    <property type="term" value="F:transferase activity"/>
    <property type="evidence" value="ECO:0007669"/>
    <property type="project" value="UniProtKB-KW"/>
</dbReference>